<dbReference type="InterPro" id="IPR001986">
    <property type="entry name" value="Enolpyruvate_Tfrase_dom"/>
</dbReference>
<feature type="domain" description="Enolpyruvate transferase" evidence="2">
    <location>
        <begin position="5"/>
        <end position="118"/>
    </location>
</feature>
<protein>
    <submittedName>
        <fullName evidence="3">3-phosphoshikimate 1-carboxyvinyltransferase</fullName>
    </submittedName>
</protein>
<dbReference type="Pfam" id="PF00275">
    <property type="entry name" value="EPSP_synthase"/>
    <property type="match status" value="1"/>
</dbReference>
<evidence type="ECO:0000256" key="1">
    <source>
        <dbReference type="ARBA" id="ARBA00022679"/>
    </source>
</evidence>
<evidence type="ECO:0000259" key="2">
    <source>
        <dbReference type="Pfam" id="PF00275"/>
    </source>
</evidence>
<evidence type="ECO:0000313" key="3">
    <source>
        <dbReference type="EMBL" id="HHE32108.1"/>
    </source>
</evidence>
<gene>
    <name evidence="3" type="ORF">ENL07_05630</name>
</gene>
<dbReference type="GO" id="GO:0003866">
    <property type="term" value="F:3-phosphoshikimate 1-carboxyvinyltransferase activity"/>
    <property type="evidence" value="ECO:0007669"/>
    <property type="project" value="TreeGrafter"/>
</dbReference>
<feature type="non-terminal residue" evidence="3">
    <location>
        <position position="118"/>
    </location>
</feature>
<dbReference type="PANTHER" id="PTHR21090:SF5">
    <property type="entry name" value="PENTAFUNCTIONAL AROM POLYPEPTIDE"/>
    <property type="match status" value="1"/>
</dbReference>
<dbReference type="InterPro" id="IPR013792">
    <property type="entry name" value="RNA3'P_cycl/enolpyr_Trfase_a/b"/>
</dbReference>
<dbReference type="SUPFAM" id="SSF55205">
    <property type="entry name" value="EPT/RTPC-like"/>
    <property type="match status" value="1"/>
</dbReference>
<dbReference type="InterPro" id="IPR036968">
    <property type="entry name" value="Enolpyruvate_Tfrase_sf"/>
</dbReference>
<dbReference type="GO" id="GO:0009423">
    <property type="term" value="P:chorismate biosynthetic process"/>
    <property type="evidence" value="ECO:0007669"/>
    <property type="project" value="TreeGrafter"/>
</dbReference>
<reference evidence="3" key="1">
    <citation type="journal article" date="2020" name="mSystems">
        <title>Genome- and Community-Level Interaction Insights into Carbon Utilization and Element Cycling Functions of Hydrothermarchaeota in Hydrothermal Sediment.</title>
        <authorList>
            <person name="Zhou Z."/>
            <person name="Liu Y."/>
            <person name="Xu W."/>
            <person name="Pan J."/>
            <person name="Luo Z.H."/>
            <person name="Li M."/>
        </authorList>
    </citation>
    <scope>NUCLEOTIDE SEQUENCE [LARGE SCALE GENOMIC DNA]</scope>
    <source>
        <strain evidence="3">HyVt-633</strain>
    </source>
</reference>
<dbReference type="EMBL" id="DRSQ01000117">
    <property type="protein sequence ID" value="HHE32108.1"/>
    <property type="molecule type" value="Genomic_DNA"/>
</dbReference>
<keyword evidence="1" id="KW-0808">Transferase</keyword>
<accession>A0A7C5DF68</accession>
<organism evidence="3">
    <name type="scientific">Chlorobaculum parvum</name>
    <dbReference type="NCBI Taxonomy" id="274539"/>
    <lineage>
        <taxon>Bacteria</taxon>
        <taxon>Pseudomonadati</taxon>
        <taxon>Chlorobiota</taxon>
        <taxon>Chlorobiia</taxon>
        <taxon>Chlorobiales</taxon>
        <taxon>Chlorobiaceae</taxon>
        <taxon>Chlorobaculum</taxon>
    </lineage>
</organism>
<proteinExistence type="predicted"/>
<sequence>MSVFQGEVLSLPPDKSISHRAAIIGSLAEGTTEITNFSGGFDNQSTLSVLKGLGISVRQEEVPAGDGRIVRHVVIESSGLWSFREPSALLMCNNSGSTMRMMAGILAAQPFRSELVGD</sequence>
<dbReference type="Proteomes" id="UP000886058">
    <property type="component" value="Unassembled WGS sequence"/>
</dbReference>
<dbReference type="AlphaFoldDB" id="A0A7C5DF68"/>
<name>A0A7C5DF68_9CHLB</name>
<dbReference type="PANTHER" id="PTHR21090">
    <property type="entry name" value="AROM/DEHYDROQUINATE SYNTHASE"/>
    <property type="match status" value="1"/>
</dbReference>
<dbReference type="Gene3D" id="3.65.10.10">
    <property type="entry name" value="Enolpyruvate transferase domain"/>
    <property type="match status" value="1"/>
</dbReference>
<comment type="caution">
    <text evidence="3">The sequence shown here is derived from an EMBL/GenBank/DDBJ whole genome shotgun (WGS) entry which is preliminary data.</text>
</comment>